<dbReference type="EMBL" id="CH916374">
    <property type="protein sequence ID" value="EDV91421.1"/>
    <property type="molecule type" value="Genomic_DNA"/>
</dbReference>
<feature type="signal peptide" evidence="1">
    <location>
        <begin position="1"/>
        <end position="27"/>
    </location>
</feature>
<feature type="chain" id="PRO_5002812914" evidence="1">
    <location>
        <begin position="28"/>
        <end position="70"/>
    </location>
</feature>
<reference evidence="2 3" key="1">
    <citation type="journal article" date="2007" name="Nature">
        <title>Evolution of genes and genomes on the Drosophila phylogeny.</title>
        <authorList>
            <consortium name="Drosophila 12 Genomes Consortium"/>
            <person name="Clark A.G."/>
            <person name="Eisen M.B."/>
            <person name="Smith D.R."/>
            <person name="Bergman C.M."/>
            <person name="Oliver B."/>
            <person name="Markow T.A."/>
            <person name="Kaufman T.C."/>
            <person name="Kellis M."/>
            <person name="Gelbart W."/>
            <person name="Iyer V.N."/>
            <person name="Pollard D.A."/>
            <person name="Sackton T.B."/>
            <person name="Larracuente A.M."/>
            <person name="Singh N.D."/>
            <person name="Abad J.P."/>
            <person name="Abt D.N."/>
            <person name="Adryan B."/>
            <person name="Aguade M."/>
            <person name="Akashi H."/>
            <person name="Anderson W.W."/>
            <person name="Aquadro C.F."/>
            <person name="Ardell D.H."/>
            <person name="Arguello R."/>
            <person name="Artieri C.G."/>
            <person name="Barbash D.A."/>
            <person name="Barker D."/>
            <person name="Barsanti P."/>
            <person name="Batterham P."/>
            <person name="Batzoglou S."/>
            <person name="Begun D."/>
            <person name="Bhutkar A."/>
            <person name="Blanco E."/>
            <person name="Bosak S.A."/>
            <person name="Bradley R.K."/>
            <person name="Brand A.D."/>
            <person name="Brent M.R."/>
            <person name="Brooks A.N."/>
            <person name="Brown R.H."/>
            <person name="Butlin R.K."/>
            <person name="Caggese C."/>
            <person name="Calvi B.R."/>
            <person name="Bernardo de Carvalho A."/>
            <person name="Caspi A."/>
            <person name="Castrezana S."/>
            <person name="Celniker S.E."/>
            <person name="Chang J.L."/>
            <person name="Chapple C."/>
            <person name="Chatterji S."/>
            <person name="Chinwalla A."/>
            <person name="Civetta A."/>
            <person name="Clifton S.W."/>
            <person name="Comeron J.M."/>
            <person name="Costello J.C."/>
            <person name="Coyne J.A."/>
            <person name="Daub J."/>
            <person name="David R.G."/>
            <person name="Delcher A.L."/>
            <person name="Delehaunty K."/>
            <person name="Do C.B."/>
            <person name="Ebling H."/>
            <person name="Edwards K."/>
            <person name="Eickbush T."/>
            <person name="Evans J.D."/>
            <person name="Filipski A."/>
            <person name="Findeiss S."/>
            <person name="Freyhult E."/>
            <person name="Fulton L."/>
            <person name="Fulton R."/>
            <person name="Garcia A.C."/>
            <person name="Gardiner A."/>
            <person name="Garfield D.A."/>
            <person name="Garvin B.E."/>
            <person name="Gibson G."/>
            <person name="Gilbert D."/>
            <person name="Gnerre S."/>
            <person name="Godfrey J."/>
            <person name="Good R."/>
            <person name="Gotea V."/>
            <person name="Gravely B."/>
            <person name="Greenberg A.J."/>
            <person name="Griffiths-Jones S."/>
            <person name="Gross S."/>
            <person name="Guigo R."/>
            <person name="Gustafson E.A."/>
            <person name="Haerty W."/>
            <person name="Hahn M.W."/>
            <person name="Halligan D.L."/>
            <person name="Halpern A.L."/>
            <person name="Halter G.M."/>
            <person name="Han M.V."/>
            <person name="Heger A."/>
            <person name="Hillier L."/>
            <person name="Hinrichs A.S."/>
            <person name="Holmes I."/>
            <person name="Hoskins R.A."/>
            <person name="Hubisz M.J."/>
            <person name="Hultmark D."/>
            <person name="Huntley M.A."/>
            <person name="Jaffe D.B."/>
            <person name="Jagadeeshan S."/>
            <person name="Jeck W.R."/>
            <person name="Johnson J."/>
            <person name="Jones C.D."/>
            <person name="Jordan W.C."/>
            <person name="Karpen G.H."/>
            <person name="Kataoka E."/>
            <person name="Keightley P.D."/>
            <person name="Kheradpour P."/>
            <person name="Kirkness E.F."/>
            <person name="Koerich L.B."/>
            <person name="Kristiansen K."/>
            <person name="Kudrna D."/>
            <person name="Kulathinal R.J."/>
            <person name="Kumar S."/>
            <person name="Kwok R."/>
            <person name="Lander E."/>
            <person name="Langley C.H."/>
            <person name="Lapoint R."/>
            <person name="Lazzaro B.P."/>
            <person name="Lee S.J."/>
            <person name="Levesque L."/>
            <person name="Li R."/>
            <person name="Lin C.F."/>
            <person name="Lin M.F."/>
            <person name="Lindblad-Toh K."/>
            <person name="Llopart A."/>
            <person name="Long M."/>
            <person name="Low L."/>
            <person name="Lozovsky E."/>
            <person name="Lu J."/>
            <person name="Luo M."/>
            <person name="Machado C.A."/>
            <person name="Makalowski W."/>
            <person name="Marzo M."/>
            <person name="Matsuda M."/>
            <person name="Matzkin L."/>
            <person name="McAllister B."/>
            <person name="McBride C.S."/>
            <person name="McKernan B."/>
            <person name="McKernan K."/>
            <person name="Mendez-Lago M."/>
            <person name="Minx P."/>
            <person name="Mollenhauer M.U."/>
            <person name="Montooth K."/>
            <person name="Mount S.M."/>
            <person name="Mu X."/>
            <person name="Myers E."/>
            <person name="Negre B."/>
            <person name="Newfeld S."/>
            <person name="Nielsen R."/>
            <person name="Noor M.A."/>
            <person name="O'Grady P."/>
            <person name="Pachter L."/>
            <person name="Papaceit M."/>
            <person name="Parisi M.J."/>
            <person name="Parisi M."/>
            <person name="Parts L."/>
            <person name="Pedersen J.S."/>
            <person name="Pesole G."/>
            <person name="Phillippy A.M."/>
            <person name="Ponting C.P."/>
            <person name="Pop M."/>
            <person name="Porcelli D."/>
            <person name="Powell J.R."/>
            <person name="Prohaska S."/>
            <person name="Pruitt K."/>
            <person name="Puig M."/>
            <person name="Quesneville H."/>
            <person name="Ram K.R."/>
            <person name="Rand D."/>
            <person name="Rasmussen M.D."/>
            <person name="Reed L.K."/>
            <person name="Reenan R."/>
            <person name="Reily A."/>
            <person name="Remington K.A."/>
            <person name="Rieger T.T."/>
            <person name="Ritchie M.G."/>
            <person name="Robin C."/>
            <person name="Rogers Y.H."/>
            <person name="Rohde C."/>
            <person name="Rozas J."/>
            <person name="Rubenfield M.J."/>
            <person name="Ruiz A."/>
            <person name="Russo S."/>
            <person name="Salzberg S.L."/>
            <person name="Sanchez-Gracia A."/>
            <person name="Saranga D.J."/>
            <person name="Sato H."/>
            <person name="Schaeffer S.W."/>
            <person name="Schatz M.C."/>
            <person name="Schlenke T."/>
            <person name="Schwartz R."/>
            <person name="Segarra C."/>
            <person name="Singh R.S."/>
            <person name="Sirot L."/>
            <person name="Sirota M."/>
            <person name="Sisneros N.B."/>
            <person name="Smith C.D."/>
            <person name="Smith T.F."/>
            <person name="Spieth J."/>
            <person name="Stage D.E."/>
            <person name="Stark A."/>
            <person name="Stephan W."/>
            <person name="Strausberg R.L."/>
            <person name="Strempel S."/>
            <person name="Sturgill D."/>
            <person name="Sutton G."/>
            <person name="Sutton G.G."/>
            <person name="Tao W."/>
            <person name="Teichmann S."/>
            <person name="Tobari Y.N."/>
            <person name="Tomimura Y."/>
            <person name="Tsolas J.M."/>
            <person name="Valente V.L."/>
            <person name="Venter E."/>
            <person name="Venter J.C."/>
            <person name="Vicario S."/>
            <person name="Vieira F.G."/>
            <person name="Vilella A.J."/>
            <person name="Villasante A."/>
            <person name="Walenz B."/>
            <person name="Wang J."/>
            <person name="Wasserman M."/>
            <person name="Watts T."/>
            <person name="Wilson D."/>
            <person name="Wilson R.K."/>
            <person name="Wing R.A."/>
            <person name="Wolfner M.F."/>
            <person name="Wong A."/>
            <person name="Wong G.K."/>
            <person name="Wu C.I."/>
            <person name="Wu G."/>
            <person name="Yamamoto D."/>
            <person name="Yang H.P."/>
            <person name="Yang S.P."/>
            <person name="Yorke J.A."/>
            <person name="Yoshida K."/>
            <person name="Zdobnov E."/>
            <person name="Zhang P."/>
            <person name="Zhang Y."/>
            <person name="Zimin A.V."/>
            <person name="Baldwin J."/>
            <person name="Abdouelleil A."/>
            <person name="Abdulkadir J."/>
            <person name="Abebe A."/>
            <person name="Abera B."/>
            <person name="Abreu J."/>
            <person name="Acer S.C."/>
            <person name="Aftuck L."/>
            <person name="Alexander A."/>
            <person name="An P."/>
            <person name="Anderson E."/>
            <person name="Anderson S."/>
            <person name="Arachi H."/>
            <person name="Azer M."/>
            <person name="Bachantsang P."/>
            <person name="Barry A."/>
            <person name="Bayul T."/>
            <person name="Berlin A."/>
            <person name="Bessette D."/>
            <person name="Bloom T."/>
            <person name="Blye J."/>
            <person name="Boguslavskiy L."/>
            <person name="Bonnet C."/>
            <person name="Boukhgalter B."/>
            <person name="Bourzgui I."/>
            <person name="Brown A."/>
            <person name="Cahill P."/>
            <person name="Channer S."/>
            <person name="Cheshatsang Y."/>
            <person name="Chuda L."/>
            <person name="Citroen M."/>
            <person name="Collymore A."/>
            <person name="Cooke P."/>
            <person name="Costello M."/>
            <person name="D'Aco K."/>
            <person name="Daza R."/>
            <person name="De Haan G."/>
            <person name="DeGray S."/>
            <person name="DeMaso C."/>
            <person name="Dhargay N."/>
            <person name="Dooley K."/>
            <person name="Dooley E."/>
            <person name="Doricent M."/>
            <person name="Dorje P."/>
            <person name="Dorjee K."/>
            <person name="Dupes A."/>
            <person name="Elong R."/>
            <person name="Falk J."/>
            <person name="Farina A."/>
            <person name="Faro S."/>
            <person name="Ferguson D."/>
            <person name="Fisher S."/>
            <person name="Foley C.D."/>
            <person name="Franke A."/>
            <person name="Friedrich D."/>
            <person name="Gadbois L."/>
            <person name="Gearin G."/>
            <person name="Gearin C.R."/>
            <person name="Giannoukos G."/>
            <person name="Goode T."/>
            <person name="Graham J."/>
            <person name="Grandbois E."/>
            <person name="Grewal S."/>
            <person name="Gyaltsen K."/>
            <person name="Hafez N."/>
            <person name="Hagos B."/>
            <person name="Hall J."/>
            <person name="Henson C."/>
            <person name="Hollinger A."/>
            <person name="Honan T."/>
            <person name="Huard M.D."/>
            <person name="Hughes L."/>
            <person name="Hurhula B."/>
            <person name="Husby M.E."/>
            <person name="Kamat A."/>
            <person name="Kanga B."/>
            <person name="Kashin S."/>
            <person name="Khazanovich D."/>
            <person name="Kisner P."/>
            <person name="Lance K."/>
            <person name="Lara M."/>
            <person name="Lee W."/>
            <person name="Lennon N."/>
            <person name="Letendre F."/>
            <person name="LeVine R."/>
            <person name="Lipovsky A."/>
            <person name="Liu X."/>
            <person name="Liu J."/>
            <person name="Liu S."/>
            <person name="Lokyitsang T."/>
            <person name="Lokyitsang Y."/>
            <person name="Lubonja R."/>
            <person name="Lui A."/>
            <person name="MacDonald P."/>
            <person name="Magnisalis V."/>
            <person name="Maru K."/>
            <person name="Matthews C."/>
            <person name="McCusker W."/>
            <person name="McDonough S."/>
            <person name="Mehta T."/>
            <person name="Meldrim J."/>
            <person name="Meneus L."/>
            <person name="Mihai O."/>
            <person name="Mihalev A."/>
            <person name="Mihova T."/>
            <person name="Mittelman R."/>
            <person name="Mlenga V."/>
            <person name="Montmayeur A."/>
            <person name="Mulrain L."/>
            <person name="Navidi A."/>
            <person name="Naylor J."/>
            <person name="Negash T."/>
            <person name="Nguyen T."/>
            <person name="Nguyen N."/>
            <person name="Nicol R."/>
            <person name="Norbu C."/>
            <person name="Norbu N."/>
            <person name="Novod N."/>
            <person name="O'Neill B."/>
            <person name="Osman S."/>
            <person name="Markiewicz E."/>
            <person name="Oyono O.L."/>
            <person name="Patti C."/>
            <person name="Phunkhang P."/>
            <person name="Pierre F."/>
            <person name="Priest M."/>
            <person name="Raghuraman S."/>
            <person name="Rege F."/>
            <person name="Reyes R."/>
            <person name="Rise C."/>
            <person name="Rogov P."/>
            <person name="Ross K."/>
            <person name="Ryan E."/>
            <person name="Settipalli S."/>
            <person name="Shea T."/>
            <person name="Sherpa N."/>
            <person name="Shi L."/>
            <person name="Shih D."/>
            <person name="Sparrow T."/>
            <person name="Spaulding J."/>
            <person name="Stalker J."/>
            <person name="Stange-Thomann N."/>
            <person name="Stavropoulos S."/>
            <person name="Stone C."/>
            <person name="Strader C."/>
            <person name="Tesfaye S."/>
            <person name="Thomson T."/>
            <person name="Thoulutsang Y."/>
            <person name="Thoulutsang D."/>
            <person name="Topham K."/>
            <person name="Topping I."/>
            <person name="Tsamla T."/>
            <person name="Vassiliev H."/>
            <person name="Vo A."/>
            <person name="Wangchuk T."/>
            <person name="Wangdi T."/>
            <person name="Weiand M."/>
            <person name="Wilkinson J."/>
            <person name="Wilson A."/>
            <person name="Yadav S."/>
            <person name="Young G."/>
            <person name="Yu Q."/>
            <person name="Zembek L."/>
            <person name="Zhong D."/>
            <person name="Zimmer A."/>
            <person name="Zwirko Z."/>
            <person name="Jaffe D.B."/>
            <person name="Alvarez P."/>
            <person name="Brockman W."/>
            <person name="Butler J."/>
            <person name="Chin C."/>
            <person name="Gnerre S."/>
            <person name="Grabherr M."/>
            <person name="Kleber M."/>
            <person name="Mauceli E."/>
            <person name="MacCallum I."/>
        </authorList>
    </citation>
    <scope>NUCLEOTIDE SEQUENCE [LARGE SCALE GENOMIC DNA]</scope>
    <source>
        <strain evidence="3">Tucson 15287-2541.00</strain>
    </source>
</reference>
<dbReference type="Proteomes" id="UP000001070">
    <property type="component" value="Unassembled WGS sequence"/>
</dbReference>
<dbReference type="InParanoid" id="B4JVA1"/>
<organism evidence="3">
    <name type="scientific">Drosophila grimshawi</name>
    <name type="common">Hawaiian fruit fly</name>
    <name type="synonym">Idiomyia grimshawi</name>
    <dbReference type="NCBI Taxonomy" id="7222"/>
    <lineage>
        <taxon>Eukaryota</taxon>
        <taxon>Metazoa</taxon>
        <taxon>Ecdysozoa</taxon>
        <taxon>Arthropoda</taxon>
        <taxon>Hexapoda</taxon>
        <taxon>Insecta</taxon>
        <taxon>Pterygota</taxon>
        <taxon>Neoptera</taxon>
        <taxon>Endopterygota</taxon>
        <taxon>Diptera</taxon>
        <taxon>Brachycera</taxon>
        <taxon>Muscomorpha</taxon>
        <taxon>Ephydroidea</taxon>
        <taxon>Drosophilidae</taxon>
        <taxon>Drosophila</taxon>
        <taxon>Hawaiian Drosophila</taxon>
    </lineage>
</organism>
<evidence type="ECO:0000256" key="1">
    <source>
        <dbReference type="SAM" id="SignalP"/>
    </source>
</evidence>
<name>B4JVA1_DROGR</name>
<proteinExistence type="predicted"/>
<evidence type="ECO:0000313" key="3">
    <source>
        <dbReference type="Proteomes" id="UP000001070"/>
    </source>
</evidence>
<dbReference type="eggNOG" id="KOG1591">
    <property type="taxonomic scope" value="Eukaryota"/>
</dbReference>
<sequence>MSSLMRLHLALVLGVLVLGLTCVQVSGELYTALAEMEELLETESVLISNLEGYLRVQEDKLTYLKNSYSI</sequence>
<evidence type="ECO:0000313" key="2">
    <source>
        <dbReference type="EMBL" id="EDV91421.1"/>
    </source>
</evidence>
<keyword evidence="3" id="KW-1185">Reference proteome</keyword>
<dbReference type="HOGENOM" id="CLU_195488_0_0_1"/>
<protein>
    <submittedName>
        <fullName evidence="2">GH14087</fullName>
    </submittedName>
</protein>
<keyword evidence="1" id="KW-0732">Signal</keyword>
<accession>B4JVA1</accession>
<dbReference type="AlphaFoldDB" id="B4JVA1"/>
<gene>
    <name evidence="2" type="primary">Dgri\GH14087</name>
    <name evidence="2" type="ORF">Dgri_GH14087</name>
</gene>